<evidence type="ECO:0000313" key="3">
    <source>
        <dbReference type="EMBL" id="OMD42757.1"/>
    </source>
</evidence>
<sequence length="579" mass="63807">MEDNSKVYSAGVNEGPKAPKDPAQKRSGFFVLFETAIEATARAQGRPSQEIYLEGNYLIDKAKYIGGVTDEKILGLLGSWTGFRRLVHSIGVSVKTARADAEVSFHLQNWGRTSKYETGTRLVVPCPGDGTEIMLKLEDVTWSEDDESPGKFAFEFSREGELATVSIIFYLNDGYHVPELTTEPPVSFGSNEYGNMIANSLMHSGNNTRLKAAIAKAVKGEDVTIAYIGGSITQGAGAKPIHTECYAYQSYLRFKELFGKDGGENIHYVKAGVGGTPSELGVIRYERDILRDGAVTPDIVVVEFAVNDEGDETKGNCFESLCLKILSASNQPAVILLFSVFVNDWNLQERLSPVGMHYHLPMISVKNAVTEQFRLSKAEGNIISKRQFFYDIYHPTNEGHRVMADCLTFLFSETYKSLTSGGDITLDKPPVLGNDFACTRLLDRKSHIGAASIEAGGFSGSDTELQMVEMDENPYGTPEFPHNWMHEAASGQDSFKLTITSKNLILVYKDSGSPEFGKADILVDGKLVVTADPHENNWTHCNPVILYQNELNLEHVIEIRMAAGDEDKCFTILGFGYTI</sequence>
<evidence type="ECO:0000259" key="2">
    <source>
        <dbReference type="Pfam" id="PF13472"/>
    </source>
</evidence>
<feature type="domain" description="SGNH hydrolase-type esterase" evidence="2">
    <location>
        <begin position="228"/>
        <end position="401"/>
    </location>
</feature>
<feature type="region of interest" description="Disordered" evidence="1">
    <location>
        <begin position="1"/>
        <end position="23"/>
    </location>
</feature>
<dbReference type="RefSeq" id="WP_076113299.1">
    <property type="nucleotide sequence ID" value="NZ_MPTB01000039.1"/>
</dbReference>
<dbReference type="CDD" id="cd00229">
    <property type="entry name" value="SGNH_hydrolase"/>
    <property type="match status" value="1"/>
</dbReference>
<dbReference type="InterPro" id="IPR036514">
    <property type="entry name" value="SGNH_hydro_sf"/>
</dbReference>
<dbReference type="EMBL" id="MPTB01000039">
    <property type="protein sequence ID" value="OMD42757.1"/>
    <property type="molecule type" value="Genomic_DNA"/>
</dbReference>
<dbReference type="SUPFAM" id="SSF52266">
    <property type="entry name" value="SGNH hydrolase"/>
    <property type="match status" value="1"/>
</dbReference>
<comment type="caution">
    <text evidence="3">The sequence shown here is derived from an EMBL/GenBank/DDBJ whole genome shotgun (WGS) entry which is preliminary data.</text>
</comment>
<reference evidence="3 4" key="1">
    <citation type="submission" date="2016-10" db="EMBL/GenBank/DDBJ databases">
        <title>Paenibacillus species isolates.</title>
        <authorList>
            <person name="Beno S.M."/>
        </authorList>
    </citation>
    <scope>NUCLEOTIDE SEQUENCE [LARGE SCALE GENOMIC DNA]</scope>
    <source>
        <strain evidence="3 4">FSL H7-0744</strain>
    </source>
</reference>
<dbReference type="PANTHER" id="PTHR34407">
    <property type="entry name" value="EXPRESSED PROTEIN"/>
    <property type="match status" value="1"/>
</dbReference>
<dbReference type="PANTHER" id="PTHR34407:SF1">
    <property type="entry name" value="SGNH HYDROLASE-TYPE ESTERASE DOMAIN-CONTAINING PROTEIN"/>
    <property type="match status" value="1"/>
</dbReference>
<evidence type="ECO:0000256" key="1">
    <source>
        <dbReference type="SAM" id="MobiDB-lite"/>
    </source>
</evidence>
<gene>
    <name evidence="3" type="ORF">BSK56_25390</name>
</gene>
<keyword evidence="4" id="KW-1185">Reference proteome</keyword>
<dbReference type="Pfam" id="PF13472">
    <property type="entry name" value="Lipase_GDSL_2"/>
    <property type="match status" value="1"/>
</dbReference>
<organism evidence="3 4">
    <name type="scientific">Paenibacillus borealis</name>
    <dbReference type="NCBI Taxonomy" id="160799"/>
    <lineage>
        <taxon>Bacteria</taxon>
        <taxon>Bacillati</taxon>
        <taxon>Bacillota</taxon>
        <taxon>Bacilli</taxon>
        <taxon>Bacillales</taxon>
        <taxon>Paenibacillaceae</taxon>
        <taxon>Paenibacillus</taxon>
    </lineage>
</organism>
<evidence type="ECO:0000313" key="4">
    <source>
        <dbReference type="Proteomes" id="UP000187412"/>
    </source>
</evidence>
<dbReference type="Proteomes" id="UP000187412">
    <property type="component" value="Unassembled WGS sequence"/>
</dbReference>
<dbReference type="Gene3D" id="3.40.50.1110">
    <property type="entry name" value="SGNH hydrolase"/>
    <property type="match status" value="1"/>
</dbReference>
<accession>A0ABX3H4P6</accession>
<dbReference type="InterPro" id="IPR013830">
    <property type="entry name" value="SGNH_hydro"/>
</dbReference>
<protein>
    <submittedName>
        <fullName evidence="3">Acyl-CoA thioesterase</fullName>
    </submittedName>
</protein>
<proteinExistence type="predicted"/>
<name>A0ABX3H4P6_PAEBO</name>